<dbReference type="Pfam" id="PF05686">
    <property type="entry name" value="Glyco_transf_90"/>
    <property type="match status" value="3"/>
</dbReference>
<dbReference type="KEGG" id="cic:CICLE_v10006549mg"/>
<dbReference type="EMBL" id="KI537036">
    <property type="protein sequence ID" value="ESR35159.1"/>
    <property type="molecule type" value="Genomic_DNA"/>
</dbReference>
<feature type="compositionally biased region" description="Polar residues" evidence="1">
    <location>
        <begin position="67"/>
        <end position="84"/>
    </location>
</feature>
<evidence type="ECO:0000313" key="4">
    <source>
        <dbReference type="EMBL" id="ESR35159.1"/>
    </source>
</evidence>
<dbReference type="PANTHER" id="PTHR12203">
    <property type="entry name" value="KDEL LYS-ASP-GLU-LEU CONTAINING - RELATED"/>
    <property type="match status" value="1"/>
</dbReference>
<protein>
    <recommendedName>
        <fullName evidence="3">Glycosyl transferase CAP10 domain-containing protein</fullName>
    </recommendedName>
</protein>
<evidence type="ECO:0000256" key="1">
    <source>
        <dbReference type="SAM" id="MobiDB-lite"/>
    </source>
</evidence>
<keyword evidence="2" id="KW-0812">Transmembrane</keyword>
<dbReference type="InterPro" id="IPR006598">
    <property type="entry name" value="CAP10"/>
</dbReference>
<dbReference type="AlphaFoldDB" id="V4U7G2"/>
<keyword evidence="2" id="KW-1133">Transmembrane helix</keyword>
<dbReference type="Gramene" id="ESR35159">
    <property type="protein sequence ID" value="ESR35159"/>
    <property type="gene ID" value="CICLE_v10006549mg"/>
</dbReference>
<keyword evidence="5" id="KW-1185">Reference proteome</keyword>
<evidence type="ECO:0000259" key="3">
    <source>
        <dbReference type="SMART" id="SM00672"/>
    </source>
</evidence>
<accession>V4U7G2</accession>
<sequence>MQQRHSGHFSDTIWRQFFQSPAKACALLGFVLVLLLGTLVSTRLLNSIERPMTKKSRDRREYPLNCSGGSKTNTNPGTYPTSYTTKDEDHNGPAPSTCPDYFRWIHKDLRPWVHTGITREMIERGREPGYFRLRLKKSFQSKDTFTLWGILQLLSRYPGQIPDLDLMFNCDDWPVVKKGDYSAPDVHHQPLMKISSFWFLTNLIFIAMHGNHEVSWHRKELMKCNVSEGQDWSARLYSQNWNIEQRKASSNLTWPANVKTGLIPMHHYWPIMENDKCRSIKFAVDWGNNHTETAQGLGKAASKFVQEELKLDNVYDYMFHLLNHYSKLLRYQPTIPPKADEYCAETLGCPEEGLARKFMEESFVKSPKETSPCTLPPPYDPISLHDVLWGEKKSVLQVESWTRAYWETQTKQ</sequence>
<dbReference type="Proteomes" id="UP000030687">
    <property type="component" value="Unassembled WGS sequence"/>
</dbReference>
<dbReference type="PANTHER" id="PTHR12203:SF99">
    <property type="entry name" value="OS04G0534100 PROTEIN"/>
    <property type="match status" value="1"/>
</dbReference>
<proteinExistence type="predicted"/>
<evidence type="ECO:0000313" key="5">
    <source>
        <dbReference type="Proteomes" id="UP000030687"/>
    </source>
</evidence>
<dbReference type="eggNOG" id="KOG2458">
    <property type="taxonomic scope" value="Eukaryota"/>
</dbReference>
<organism evidence="4 5">
    <name type="scientific">Citrus clementina</name>
    <name type="common">Clementine</name>
    <name type="synonym">Citrus deliciosa x Citrus sinensis</name>
    <dbReference type="NCBI Taxonomy" id="85681"/>
    <lineage>
        <taxon>Eukaryota</taxon>
        <taxon>Viridiplantae</taxon>
        <taxon>Streptophyta</taxon>
        <taxon>Embryophyta</taxon>
        <taxon>Tracheophyta</taxon>
        <taxon>Spermatophyta</taxon>
        <taxon>Magnoliopsida</taxon>
        <taxon>eudicotyledons</taxon>
        <taxon>Gunneridae</taxon>
        <taxon>Pentapetalae</taxon>
        <taxon>rosids</taxon>
        <taxon>malvids</taxon>
        <taxon>Sapindales</taxon>
        <taxon>Rutaceae</taxon>
        <taxon>Aurantioideae</taxon>
        <taxon>Citrus</taxon>
    </lineage>
</organism>
<name>V4U7G2_CITCL</name>
<dbReference type="InParanoid" id="V4U7G2"/>
<reference evidence="4 5" key="1">
    <citation type="submission" date="2013-10" db="EMBL/GenBank/DDBJ databases">
        <authorList>
            <consortium name="International Citrus Genome Consortium"/>
            <person name="Jenkins J."/>
            <person name="Schmutz J."/>
            <person name="Prochnik S."/>
            <person name="Rokhsar D."/>
            <person name="Gmitter F."/>
            <person name="Ollitrault P."/>
            <person name="Machado M."/>
            <person name="Talon M."/>
            <person name="Wincker P."/>
            <person name="Jaillon O."/>
            <person name="Morgante M."/>
        </authorList>
    </citation>
    <scope>NUCLEOTIDE SEQUENCE</scope>
    <source>
        <strain evidence="5">cv. Clemenules</strain>
    </source>
</reference>
<feature type="transmembrane region" description="Helical" evidence="2">
    <location>
        <begin position="24"/>
        <end position="45"/>
    </location>
</feature>
<feature type="region of interest" description="Disordered" evidence="1">
    <location>
        <begin position="51"/>
        <end position="94"/>
    </location>
</feature>
<feature type="domain" description="Glycosyl transferase CAP10" evidence="3">
    <location>
        <begin position="160"/>
        <end position="332"/>
    </location>
</feature>
<gene>
    <name evidence="4" type="ORF">CICLE_v10006549mg</name>
</gene>
<evidence type="ECO:0000256" key="2">
    <source>
        <dbReference type="SAM" id="Phobius"/>
    </source>
</evidence>
<dbReference type="InterPro" id="IPR051091">
    <property type="entry name" value="O-Glucosyltr/Glycosyltrsf_90"/>
</dbReference>
<dbReference type="STRING" id="85681.V4U7G2"/>
<keyword evidence="2" id="KW-0472">Membrane</keyword>
<dbReference type="SMART" id="SM00672">
    <property type="entry name" value="CAP10"/>
    <property type="match status" value="1"/>
</dbReference>